<dbReference type="Proteomes" id="UP000029981">
    <property type="component" value="Chromosome 6"/>
</dbReference>
<accession>A0A0A0KAW7</accession>
<evidence type="ECO:0000313" key="2">
    <source>
        <dbReference type="Proteomes" id="UP000029981"/>
    </source>
</evidence>
<reference evidence="1 2" key="2">
    <citation type="journal article" date="2009" name="PLoS ONE">
        <title>An integrated genetic and cytogenetic map of the cucumber genome.</title>
        <authorList>
            <person name="Ren Y."/>
            <person name="Zhang Z."/>
            <person name="Liu J."/>
            <person name="Staub J.E."/>
            <person name="Han Y."/>
            <person name="Cheng Z."/>
            <person name="Li X."/>
            <person name="Lu J."/>
            <person name="Miao H."/>
            <person name="Kang H."/>
            <person name="Xie B."/>
            <person name="Gu X."/>
            <person name="Wang X."/>
            <person name="Du Y."/>
            <person name="Jin W."/>
            <person name="Huang S."/>
        </authorList>
    </citation>
    <scope>NUCLEOTIDE SEQUENCE [LARGE SCALE GENOMIC DNA]</scope>
    <source>
        <strain evidence="2">cv. 9930</strain>
    </source>
</reference>
<dbReference type="AlphaFoldDB" id="A0A0A0KAW7"/>
<reference evidence="1 2" key="4">
    <citation type="journal article" date="2011" name="BMC Genomics">
        <title>RNA-Seq improves annotation of protein-coding genes in the cucumber genome.</title>
        <authorList>
            <person name="Li Z."/>
            <person name="Zhang Z."/>
            <person name="Yan P."/>
            <person name="Huang S."/>
            <person name="Fei Z."/>
            <person name="Lin K."/>
        </authorList>
    </citation>
    <scope>NUCLEOTIDE SEQUENCE [LARGE SCALE GENOMIC DNA]</scope>
    <source>
        <strain evidence="2">cv. 9930</strain>
    </source>
</reference>
<keyword evidence="2" id="KW-1185">Reference proteome</keyword>
<proteinExistence type="predicted"/>
<protein>
    <submittedName>
        <fullName evidence="1">Uncharacterized protein</fullName>
    </submittedName>
</protein>
<name>A0A0A0KAW7_CUCSA</name>
<reference evidence="1 2" key="3">
    <citation type="journal article" date="2010" name="BMC Genomics">
        <title>Transcriptome sequencing and comparative analysis of cucumber flowers with different sex types.</title>
        <authorList>
            <person name="Guo S."/>
            <person name="Zheng Y."/>
            <person name="Joung J.G."/>
            <person name="Liu S."/>
            <person name="Zhang Z."/>
            <person name="Crasta O.R."/>
            <person name="Sobral B.W."/>
            <person name="Xu Y."/>
            <person name="Huang S."/>
            <person name="Fei Z."/>
        </authorList>
    </citation>
    <scope>NUCLEOTIDE SEQUENCE [LARGE SCALE GENOMIC DNA]</scope>
    <source>
        <strain evidence="2">cv. 9930</strain>
    </source>
</reference>
<gene>
    <name evidence="1" type="ORF">Csa_6G148220</name>
</gene>
<dbReference type="Gramene" id="KGN46880">
    <property type="protein sequence ID" value="KGN46880"/>
    <property type="gene ID" value="Csa_6G148220"/>
</dbReference>
<reference evidence="1 2" key="1">
    <citation type="journal article" date="2009" name="Nat. Genet.">
        <title>The genome of the cucumber, Cucumis sativus L.</title>
        <authorList>
            <person name="Huang S."/>
            <person name="Li R."/>
            <person name="Zhang Z."/>
            <person name="Li L."/>
            <person name="Gu X."/>
            <person name="Fan W."/>
            <person name="Lucas W.J."/>
            <person name="Wang X."/>
            <person name="Xie B."/>
            <person name="Ni P."/>
            <person name="Ren Y."/>
            <person name="Zhu H."/>
            <person name="Li J."/>
            <person name="Lin K."/>
            <person name="Jin W."/>
            <person name="Fei Z."/>
            <person name="Li G."/>
            <person name="Staub J."/>
            <person name="Kilian A."/>
            <person name="van der Vossen E.A."/>
            <person name="Wu Y."/>
            <person name="Guo J."/>
            <person name="He J."/>
            <person name="Jia Z."/>
            <person name="Ren Y."/>
            <person name="Tian G."/>
            <person name="Lu Y."/>
            <person name="Ruan J."/>
            <person name="Qian W."/>
            <person name="Wang M."/>
            <person name="Huang Q."/>
            <person name="Li B."/>
            <person name="Xuan Z."/>
            <person name="Cao J."/>
            <person name="Asan"/>
            <person name="Wu Z."/>
            <person name="Zhang J."/>
            <person name="Cai Q."/>
            <person name="Bai Y."/>
            <person name="Zhao B."/>
            <person name="Han Y."/>
            <person name="Li Y."/>
            <person name="Li X."/>
            <person name="Wang S."/>
            <person name="Shi Q."/>
            <person name="Liu S."/>
            <person name="Cho W.K."/>
            <person name="Kim J.Y."/>
            <person name="Xu Y."/>
            <person name="Heller-Uszynska K."/>
            <person name="Miao H."/>
            <person name="Cheng Z."/>
            <person name="Zhang S."/>
            <person name="Wu J."/>
            <person name="Yang Y."/>
            <person name="Kang H."/>
            <person name="Li M."/>
            <person name="Liang H."/>
            <person name="Ren X."/>
            <person name="Shi Z."/>
            <person name="Wen M."/>
            <person name="Jian M."/>
            <person name="Yang H."/>
            <person name="Zhang G."/>
            <person name="Yang Z."/>
            <person name="Chen R."/>
            <person name="Liu S."/>
            <person name="Li J."/>
            <person name="Ma L."/>
            <person name="Liu H."/>
            <person name="Zhou Y."/>
            <person name="Zhao J."/>
            <person name="Fang X."/>
            <person name="Li G."/>
            <person name="Fang L."/>
            <person name="Li Y."/>
            <person name="Liu D."/>
            <person name="Zheng H."/>
            <person name="Zhang Y."/>
            <person name="Qin N."/>
            <person name="Li Z."/>
            <person name="Yang G."/>
            <person name="Yang S."/>
            <person name="Bolund L."/>
            <person name="Kristiansen K."/>
            <person name="Zheng H."/>
            <person name="Li S."/>
            <person name="Zhang X."/>
            <person name="Yang H."/>
            <person name="Wang J."/>
            <person name="Sun R."/>
            <person name="Zhang B."/>
            <person name="Jiang S."/>
            <person name="Wang J."/>
            <person name="Du Y."/>
            <person name="Li S."/>
        </authorList>
    </citation>
    <scope>NUCLEOTIDE SEQUENCE [LARGE SCALE GENOMIC DNA]</scope>
    <source>
        <strain evidence="2">cv. 9930</strain>
    </source>
</reference>
<organism evidence="1 2">
    <name type="scientific">Cucumis sativus</name>
    <name type="common">Cucumber</name>
    <dbReference type="NCBI Taxonomy" id="3659"/>
    <lineage>
        <taxon>Eukaryota</taxon>
        <taxon>Viridiplantae</taxon>
        <taxon>Streptophyta</taxon>
        <taxon>Embryophyta</taxon>
        <taxon>Tracheophyta</taxon>
        <taxon>Spermatophyta</taxon>
        <taxon>Magnoliopsida</taxon>
        <taxon>eudicotyledons</taxon>
        <taxon>Gunneridae</taxon>
        <taxon>Pentapetalae</taxon>
        <taxon>rosids</taxon>
        <taxon>fabids</taxon>
        <taxon>Cucurbitales</taxon>
        <taxon>Cucurbitaceae</taxon>
        <taxon>Benincaseae</taxon>
        <taxon>Cucumis</taxon>
    </lineage>
</organism>
<evidence type="ECO:0000313" key="1">
    <source>
        <dbReference type="EMBL" id="KGN46880.1"/>
    </source>
</evidence>
<sequence>MPGNGLKEMSCESFKKHGFALFKARRDMSLLKSLIWIILRDTLLNVLSRMEKSVPSWNKRNLASRVRSLGNREGFRSKFKPE</sequence>
<dbReference type="EMBL" id="CM002927">
    <property type="protein sequence ID" value="KGN46880.1"/>
    <property type="molecule type" value="Genomic_DNA"/>
</dbReference>